<organism evidence="2 3">
    <name type="scientific">Colletotrichum plurivorum</name>
    <dbReference type="NCBI Taxonomy" id="2175906"/>
    <lineage>
        <taxon>Eukaryota</taxon>
        <taxon>Fungi</taxon>
        <taxon>Dikarya</taxon>
        <taxon>Ascomycota</taxon>
        <taxon>Pezizomycotina</taxon>
        <taxon>Sordariomycetes</taxon>
        <taxon>Hypocreomycetidae</taxon>
        <taxon>Glomerellales</taxon>
        <taxon>Glomerellaceae</taxon>
        <taxon>Colletotrichum</taxon>
        <taxon>Colletotrichum orchidearum species complex</taxon>
    </lineage>
</organism>
<gene>
    <name evidence="2" type="ORF">CPLU01_02011</name>
</gene>
<sequence length="82" mass="9213">MGYYRTSTTSSRVLFLKRSMAGGEWQGKPRTRTGEPSESRKPPALGINRQKYLNLQRTIDNLLGGGDSANTQMPRWVTCHSL</sequence>
<evidence type="ECO:0000313" key="3">
    <source>
        <dbReference type="Proteomes" id="UP000654918"/>
    </source>
</evidence>
<dbReference type="Proteomes" id="UP000654918">
    <property type="component" value="Unassembled WGS sequence"/>
</dbReference>
<evidence type="ECO:0000256" key="1">
    <source>
        <dbReference type="SAM" id="MobiDB-lite"/>
    </source>
</evidence>
<protein>
    <submittedName>
        <fullName evidence="2">Uncharacterized protein</fullName>
    </submittedName>
</protein>
<evidence type="ECO:0000313" key="2">
    <source>
        <dbReference type="EMBL" id="KAF6839273.1"/>
    </source>
</evidence>
<comment type="caution">
    <text evidence="2">The sequence shown here is derived from an EMBL/GenBank/DDBJ whole genome shotgun (WGS) entry which is preliminary data.</text>
</comment>
<keyword evidence="3" id="KW-1185">Reference proteome</keyword>
<dbReference type="AlphaFoldDB" id="A0A8H6KY32"/>
<proteinExistence type="predicted"/>
<reference evidence="2" key="1">
    <citation type="journal article" date="2020" name="Phytopathology">
        <title>Genome Sequence Resources of Colletotrichum truncatum, C. plurivorum, C. musicola, and C. sojae: Four Species Pathogenic to Soybean (Glycine max).</title>
        <authorList>
            <person name="Rogerio F."/>
            <person name="Boufleur T.R."/>
            <person name="Ciampi-Guillardi M."/>
            <person name="Sukno S.A."/>
            <person name="Thon M.R."/>
            <person name="Massola Junior N.S."/>
            <person name="Baroncelli R."/>
        </authorList>
    </citation>
    <scope>NUCLEOTIDE SEQUENCE</scope>
    <source>
        <strain evidence="2">LFN00145</strain>
    </source>
</reference>
<dbReference type="EMBL" id="WIGO01000014">
    <property type="protein sequence ID" value="KAF6839273.1"/>
    <property type="molecule type" value="Genomic_DNA"/>
</dbReference>
<name>A0A8H6KY32_9PEZI</name>
<accession>A0A8H6KY32</accession>
<feature type="region of interest" description="Disordered" evidence="1">
    <location>
        <begin position="21"/>
        <end position="48"/>
    </location>
</feature>
<feature type="compositionally biased region" description="Basic and acidic residues" evidence="1">
    <location>
        <begin position="32"/>
        <end position="41"/>
    </location>
</feature>